<evidence type="ECO:0000313" key="15">
    <source>
        <dbReference type="Proteomes" id="UP000199496"/>
    </source>
</evidence>
<dbReference type="Gene3D" id="3.30.70.560">
    <property type="entry name" value="7,8-Dihydro-6-hydroxymethylpterin-pyrophosphokinase HPPK"/>
    <property type="match status" value="1"/>
</dbReference>
<evidence type="ECO:0000256" key="8">
    <source>
        <dbReference type="ARBA" id="ARBA00022840"/>
    </source>
</evidence>
<comment type="pathway">
    <text evidence="1">Cofactor biosynthesis; tetrahydrofolate biosynthesis; 2-amino-4-hydroxy-6-hydroxymethyl-7,8-dihydropteridine diphosphate from 7,8-dihydroneopterin triphosphate: step 4/4.</text>
</comment>
<dbReference type="GO" id="GO:0046654">
    <property type="term" value="P:tetrahydrofolate biosynthetic process"/>
    <property type="evidence" value="ECO:0007669"/>
    <property type="project" value="UniProtKB-UniPathway"/>
</dbReference>
<keyword evidence="9" id="KW-0289">Folate biosynthesis</keyword>
<dbReference type="EC" id="2.7.6.3" evidence="3"/>
<dbReference type="PROSITE" id="PS00794">
    <property type="entry name" value="HPPK"/>
    <property type="match status" value="1"/>
</dbReference>
<dbReference type="Pfam" id="PF01288">
    <property type="entry name" value="HPPK"/>
    <property type="match status" value="1"/>
</dbReference>
<feature type="domain" description="7,8-dihydro-6-hydroxymethylpterin-pyrophosphokinase" evidence="13">
    <location>
        <begin position="91"/>
        <end position="102"/>
    </location>
</feature>
<gene>
    <name evidence="14" type="ORF">SAMN05421693_12436</name>
</gene>
<evidence type="ECO:0000313" key="14">
    <source>
        <dbReference type="EMBL" id="SEQ32745.1"/>
    </source>
</evidence>
<dbReference type="AlphaFoldDB" id="A0A1H9F4A0"/>
<evidence type="ECO:0000256" key="4">
    <source>
        <dbReference type="ARBA" id="ARBA00016218"/>
    </source>
</evidence>
<dbReference type="GO" id="GO:0046656">
    <property type="term" value="P:folic acid biosynthetic process"/>
    <property type="evidence" value="ECO:0007669"/>
    <property type="project" value="UniProtKB-KW"/>
</dbReference>
<proteinExistence type="inferred from homology"/>
<evidence type="ECO:0000256" key="5">
    <source>
        <dbReference type="ARBA" id="ARBA00022679"/>
    </source>
</evidence>
<evidence type="ECO:0000256" key="10">
    <source>
        <dbReference type="ARBA" id="ARBA00029409"/>
    </source>
</evidence>
<comment type="function">
    <text evidence="10">Catalyzes the transfer of pyrophosphate from adenosine triphosphate (ATP) to 6-hydroxymethyl-7,8-dihydropterin, an enzymatic step in folate biosynthesis pathway.</text>
</comment>
<evidence type="ECO:0000256" key="7">
    <source>
        <dbReference type="ARBA" id="ARBA00022777"/>
    </source>
</evidence>
<accession>A0A1H9F4A0</accession>
<dbReference type="GO" id="GO:0005524">
    <property type="term" value="F:ATP binding"/>
    <property type="evidence" value="ECO:0007669"/>
    <property type="project" value="UniProtKB-KW"/>
</dbReference>
<dbReference type="RefSeq" id="WP_090208434.1">
    <property type="nucleotide sequence ID" value="NZ_FOFO01000024.1"/>
</dbReference>
<evidence type="ECO:0000256" key="9">
    <source>
        <dbReference type="ARBA" id="ARBA00022909"/>
    </source>
</evidence>
<organism evidence="14 15">
    <name type="scientific">Ectothiorhodospira magna</name>
    <dbReference type="NCBI Taxonomy" id="867345"/>
    <lineage>
        <taxon>Bacteria</taxon>
        <taxon>Pseudomonadati</taxon>
        <taxon>Pseudomonadota</taxon>
        <taxon>Gammaproteobacteria</taxon>
        <taxon>Chromatiales</taxon>
        <taxon>Ectothiorhodospiraceae</taxon>
        <taxon>Ectothiorhodospira</taxon>
    </lineage>
</organism>
<dbReference type="PANTHER" id="PTHR43071:SF1">
    <property type="entry name" value="2-AMINO-4-HYDROXY-6-HYDROXYMETHYLDIHYDROPTERIDINE PYROPHOSPHOKINASE"/>
    <property type="match status" value="1"/>
</dbReference>
<evidence type="ECO:0000256" key="11">
    <source>
        <dbReference type="ARBA" id="ARBA00029766"/>
    </source>
</evidence>
<dbReference type="CDD" id="cd00483">
    <property type="entry name" value="HPPK"/>
    <property type="match status" value="1"/>
</dbReference>
<dbReference type="EMBL" id="FOFO01000024">
    <property type="protein sequence ID" value="SEQ32745.1"/>
    <property type="molecule type" value="Genomic_DNA"/>
</dbReference>
<keyword evidence="15" id="KW-1185">Reference proteome</keyword>
<evidence type="ECO:0000256" key="2">
    <source>
        <dbReference type="ARBA" id="ARBA00005810"/>
    </source>
</evidence>
<dbReference type="NCBIfam" id="TIGR01498">
    <property type="entry name" value="folK"/>
    <property type="match status" value="1"/>
</dbReference>
<dbReference type="OrthoDB" id="9808041at2"/>
<protein>
    <recommendedName>
        <fullName evidence="4">2-amino-4-hydroxy-6-hydroxymethyldihydropteridine pyrophosphokinase</fullName>
        <ecNumber evidence="3">2.7.6.3</ecNumber>
    </recommendedName>
    <alternativeName>
        <fullName evidence="11">6-hydroxymethyl-7,8-dihydropterin pyrophosphokinase</fullName>
    </alternativeName>
    <alternativeName>
        <fullName evidence="12">7,8-dihydro-6-hydroxymethylpterin-pyrophosphokinase</fullName>
    </alternativeName>
</protein>
<dbReference type="GO" id="GO:0003848">
    <property type="term" value="F:2-amino-4-hydroxy-6-hydroxymethyldihydropteridine diphosphokinase activity"/>
    <property type="evidence" value="ECO:0007669"/>
    <property type="project" value="UniProtKB-EC"/>
</dbReference>
<keyword evidence="7 14" id="KW-0418">Kinase</keyword>
<dbReference type="Proteomes" id="UP000199496">
    <property type="component" value="Unassembled WGS sequence"/>
</dbReference>
<dbReference type="PANTHER" id="PTHR43071">
    <property type="entry name" value="2-AMINO-4-HYDROXY-6-HYDROXYMETHYLDIHYDROPTERIDINE PYROPHOSPHOKINASE"/>
    <property type="match status" value="1"/>
</dbReference>
<dbReference type="SUPFAM" id="SSF55083">
    <property type="entry name" value="6-hydroxymethyl-7,8-dihydropterin pyrophosphokinase, HPPK"/>
    <property type="match status" value="1"/>
</dbReference>
<sequence length="173" mass="18738">MVSTLAYIGIGANLGQPQQQVRDALAALACLPRTRLRCHSSLYRSPPMGPPDQPDYINAVAELDTALSPMALLRLLLDLERQHGRVRQGERWGPRTLDLDILLHGDRIIQTPRLTVPHPGLGARAFVLYPLAEIAPELSVPGLGPLTSLLACCPLGGLERLPAPSLPMTPVRL</sequence>
<comment type="similarity">
    <text evidence="2">Belongs to the HPPK family.</text>
</comment>
<keyword evidence="5" id="KW-0808">Transferase</keyword>
<dbReference type="UniPathway" id="UPA00077">
    <property type="reaction ID" value="UER00155"/>
</dbReference>
<reference evidence="14 15" key="1">
    <citation type="submission" date="2016-10" db="EMBL/GenBank/DDBJ databases">
        <authorList>
            <person name="de Groot N.N."/>
        </authorList>
    </citation>
    <scope>NUCLEOTIDE SEQUENCE [LARGE SCALE GENOMIC DNA]</scope>
    <source>
        <strain evidence="14 15">B7-7</strain>
    </source>
</reference>
<evidence type="ECO:0000256" key="3">
    <source>
        <dbReference type="ARBA" id="ARBA00013253"/>
    </source>
</evidence>
<dbReference type="STRING" id="867345.SAMN05421693_12436"/>
<keyword evidence="6" id="KW-0547">Nucleotide-binding</keyword>
<keyword evidence="8" id="KW-0067">ATP-binding</keyword>
<evidence type="ECO:0000256" key="12">
    <source>
        <dbReference type="ARBA" id="ARBA00033413"/>
    </source>
</evidence>
<dbReference type="GO" id="GO:0016301">
    <property type="term" value="F:kinase activity"/>
    <property type="evidence" value="ECO:0007669"/>
    <property type="project" value="UniProtKB-KW"/>
</dbReference>
<dbReference type="InterPro" id="IPR035907">
    <property type="entry name" value="Hppk_sf"/>
</dbReference>
<evidence type="ECO:0000259" key="13">
    <source>
        <dbReference type="PROSITE" id="PS00794"/>
    </source>
</evidence>
<name>A0A1H9F4A0_9GAMM</name>
<evidence type="ECO:0000256" key="1">
    <source>
        <dbReference type="ARBA" id="ARBA00005051"/>
    </source>
</evidence>
<dbReference type="InterPro" id="IPR000550">
    <property type="entry name" value="Hppk"/>
</dbReference>
<evidence type="ECO:0000256" key="6">
    <source>
        <dbReference type="ARBA" id="ARBA00022741"/>
    </source>
</evidence>